<dbReference type="GO" id="GO:0005581">
    <property type="term" value="C:collagen trimer"/>
    <property type="evidence" value="ECO:0007669"/>
    <property type="project" value="UniProtKB-KW"/>
</dbReference>
<keyword evidence="5" id="KW-0176">Collagen</keyword>
<organism evidence="8 9">
    <name type="scientific">Sparus aurata</name>
    <name type="common">Gilthead sea bream</name>
    <dbReference type="NCBI Taxonomy" id="8175"/>
    <lineage>
        <taxon>Eukaryota</taxon>
        <taxon>Metazoa</taxon>
        <taxon>Chordata</taxon>
        <taxon>Craniata</taxon>
        <taxon>Vertebrata</taxon>
        <taxon>Euteleostomi</taxon>
        <taxon>Actinopterygii</taxon>
        <taxon>Neopterygii</taxon>
        <taxon>Teleostei</taxon>
        <taxon>Neoteleostei</taxon>
        <taxon>Acanthomorphata</taxon>
        <taxon>Eupercaria</taxon>
        <taxon>Spariformes</taxon>
        <taxon>Sparidae</taxon>
        <taxon>Sparus</taxon>
    </lineage>
</organism>
<evidence type="ECO:0000256" key="4">
    <source>
        <dbReference type="ARBA" id="ARBA00022729"/>
    </source>
</evidence>
<reference evidence="8" key="1">
    <citation type="submission" date="2021-04" db="EMBL/GenBank/DDBJ databases">
        <authorList>
            <consortium name="Wellcome Sanger Institute Data Sharing"/>
        </authorList>
    </citation>
    <scope>NUCLEOTIDE SEQUENCE [LARGE SCALE GENOMIC DNA]</scope>
</reference>
<keyword evidence="4" id="KW-0732">Signal</keyword>
<evidence type="ECO:0000313" key="9">
    <source>
        <dbReference type="Proteomes" id="UP000472265"/>
    </source>
</evidence>
<dbReference type="OMA" id="VMGDEVW"/>
<dbReference type="GeneTree" id="ENSGT00940000155435"/>
<keyword evidence="3" id="KW-0272">Extracellular matrix</keyword>
<evidence type="ECO:0000259" key="7">
    <source>
        <dbReference type="PROSITE" id="PS50871"/>
    </source>
</evidence>
<dbReference type="InterPro" id="IPR008983">
    <property type="entry name" value="Tumour_necrosis_fac-like_dom"/>
</dbReference>
<evidence type="ECO:0000256" key="3">
    <source>
        <dbReference type="ARBA" id="ARBA00022530"/>
    </source>
</evidence>
<dbReference type="InParanoid" id="A0A671X3X3"/>
<dbReference type="Ensembl" id="ENSSAUT00010047310.1">
    <property type="protein sequence ID" value="ENSSAUP00010044996.1"/>
    <property type="gene ID" value="ENSSAUG00010018806.1"/>
</dbReference>
<feature type="domain" description="C1q" evidence="7">
    <location>
        <begin position="135"/>
        <end position="269"/>
    </location>
</feature>
<feature type="region of interest" description="Disordered" evidence="6">
    <location>
        <begin position="1"/>
        <end position="41"/>
    </location>
</feature>
<evidence type="ECO:0000256" key="6">
    <source>
        <dbReference type="SAM" id="MobiDB-lite"/>
    </source>
</evidence>
<dbReference type="PANTHER" id="PTHR15427">
    <property type="entry name" value="EMILIN ELASTIN MICROFIBRIL INTERFACE-LOCATED PROTEIN ELASTIN MICROFIBRIL INTERFACER"/>
    <property type="match status" value="1"/>
</dbReference>
<accession>A0A671X3X3</accession>
<reference evidence="8" key="3">
    <citation type="submission" date="2025-09" db="UniProtKB">
        <authorList>
            <consortium name="Ensembl"/>
        </authorList>
    </citation>
    <scope>IDENTIFICATION</scope>
</reference>
<sequence length="306" mass="31807">MDGPLGPQGPQGETGICPASCESVQGPPGIQGPPGPAGARGLPGVMGVMGSKGVKGDLGVMGRPGDPGMSGIKGDKGDEGVCECTDGADGMDGAKGEMGTMGEKGDTGAKGDIGSMGPKGDKGDMGMMGQRGPCSSAIQSSFSACINESFPNPMYPVPFSHVLNNMQGHFNPFRGIYTAPVNGTYVFSFNLAVAEKVLKVGLFANFRPVVKVTEATSHSTTSQTVALHLTMGDRVWLQVKDTYTNGIRQTPLLCEVTVLQAERGWSCVVTSVRCSTDTVKPNQLGETIMKKDYDTPPLNAEINSLL</sequence>
<dbReference type="Proteomes" id="UP000472265">
    <property type="component" value="Chromosome 21"/>
</dbReference>
<dbReference type="InterPro" id="IPR050392">
    <property type="entry name" value="Collagen/C1q_domain"/>
</dbReference>
<dbReference type="AlphaFoldDB" id="A0A671X3X3"/>
<comment type="subcellular location">
    <subcellularLocation>
        <location evidence="1">Secreted</location>
        <location evidence="1">Extracellular space</location>
        <location evidence="1">Extracellular matrix</location>
    </subcellularLocation>
</comment>
<evidence type="ECO:0000256" key="5">
    <source>
        <dbReference type="ARBA" id="ARBA00023119"/>
    </source>
</evidence>
<reference evidence="8" key="2">
    <citation type="submission" date="2025-08" db="UniProtKB">
        <authorList>
            <consortium name="Ensembl"/>
        </authorList>
    </citation>
    <scope>IDENTIFICATION</scope>
</reference>
<name>A0A671X3X3_SPAAU</name>
<dbReference type="InterPro" id="IPR008160">
    <property type="entry name" value="Collagen"/>
</dbReference>
<dbReference type="SMART" id="SM00110">
    <property type="entry name" value="C1Q"/>
    <property type="match status" value="1"/>
</dbReference>
<keyword evidence="9" id="KW-1185">Reference proteome</keyword>
<dbReference type="Gene3D" id="2.60.120.40">
    <property type="match status" value="1"/>
</dbReference>
<dbReference type="SUPFAM" id="SSF49842">
    <property type="entry name" value="TNF-like"/>
    <property type="match status" value="1"/>
</dbReference>
<keyword evidence="2" id="KW-0964">Secreted</keyword>
<dbReference type="Pfam" id="PF00386">
    <property type="entry name" value="C1q"/>
    <property type="match status" value="1"/>
</dbReference>
<proteinExistence type="predicted"/>
<dbReference type="PANTHER" id="PTHR15427:SF52">
    <property type="entry name" value="C1Q DOMAIN-CONTAINING PROTEIN"/>
    <property type="match status" value="1"/>
</dbReference>
<evidence type="ECO:0000313" key="8">
    <source>
        <dbReference type="Ensembl" id="ENSSAUP00010044996.1"/>
    </source>
</evidence>
<dbReference type="PRINTS" id="PR00007">
    <property type="entry name" value="COMPLEMNTC1Q"/>
</dbReference>
<dbReference type="InterPro" id="IPR001073">
    <property type="entry name" value="C1q_dom"/>
</dbReference>
<evidence type="ECO:0000256" key="1">
    <source>
        <dbReference type="ARBA" id="ARBA00004498"/>
    </source>
</evidence>
<protein>
    <recommendedName>
        <fullName evidence="7">C1q domain-containing protein</fullName>
    </recommendedName>
</protein>
<evidence type="ECO:0000256" key="2">
    <source>
        <dbReference type="ARBA" id="ARBA00022525"/>
    </source>
</evidence>
<dbReference type="PROSITE" id="PS50871">
    <property type="entry name" value="C1Q"/>
    <property type="match status" value="1"/>
</dbReference>
<dbReference type="Pfam" id="PF01391">
    <property type="entry name" value="Collagen"/>
    <property type="match status" value="2"/>
</dbReference>